<evidence type="ECO:0000313" key="3">
    <source>
        <dbReference type="EMBL" id="KAF4735772.1"/>
    </source>
</evidence>
<comment type="caution">
    <text evidence="3">The sequence shown here is derived from an EMBL/GenBank/DDBJ whole genome shotgun (WGS) entry which is preliminary data.</text>
</comment>
<dbReference type="Proteomes" id="UP000553632">
    <property type="component" value="Unassembled WGS sequence"/>
</dbReference>
<organism evidence="3 4">
    <name type="scientific">Perkinsus olseni</name>
    <name type="common">Perkinsus atlanticus</name>
    <dbReference type="NCBI Taxonomy" id="32597"/>
    <lineage>
        <taxon>Eukaryota</taxon>
        <taxon>Sar</taxon>
        <taxon>Alveolata</taxon>
        <taxon>Perkinsozoa</taxon>
        <taxon>Perkinsea</taxon>
        <taxon>Perkinsida</taxon>
        <taxon>Perkinsidae</taxon>
        <taxon>Perkinsus</taxon>
    </lineage>
</organism>
<dbReference type="AlphaFoldDB" id="A0A7J6ST81"/>
<feature type="transmembrane region" description="Helical" evidence="2">
    <location>
        <begin position="48"/>
        <end position="70"/>
    </location>
</feature>
<keyword evidence="2" id="KW-0812">Transmembrane</keyword>
<evidence type="ECO:0000256" key="1">
    <source>
        <dbReference type="SAM" id="MobiDB-lite"/>
    </source>
</evidence>
<sequence length="518" mass="57937">MSILIDFDTYNIEDDRGEKKKVDKTRSILNKIRHWMKRCCRFSRCERFIIIVGRFLLEMILGILACSMTITGIQDTTKYHSWLKGNCTIQDFDRSTSCHDCNFRVKMVSSDDAPEVANTTAPWKPIFAHNYITKRAMVVPEDAFRCCGHPEPERSSSPSLPPGTTPALDPAASFSCCNFYSSTSGLFCDAWTAPSCLSSAPWPCRFRIGEGGPANDSIPSRANTSIITAVEAGRLPDGIQELVTGGVSFIVLIILLLTHSRVRTRVAQLGAFLWGALPCRLLRDGIYFWMRPIISAIKACRSILTRTCTLLMKARYKLCCRASPLNRAASRSFDRVRGARKKDEPAKTAKVHSVVDRVPPALTPLQPSVLEALRSEYKIRAMPHSFFENSAVLNESPHTTRVVHIVNHEAHAGKTEKESFRKAPHRFPNHPITAWKAREPIAQSSRPSIGLPRRKHVSSDETQLPLTPTLPTCSLSDGRPAGRYLGYRKWLPEASSVPNGSSRRKPTRPVLRWALNDV</sequence>
<keyword evidence="2" id="KW-0472">Membrane</keyword>
<reference evidence="3 4" key="1">
    <citation type="submission" date="2020-04" db="EMBL/GenBank/DDBJ databases">
        <title>Perkinsus olseni comparative genomics.</title>
        <authorList>
            <person name="Bogema D.R."/>
        </authorList>
    </citation>
    <scope>NUCLEOTIDE SEQUENCE [LARGE SCALE GENOMIC DNA]</scope>
    <source>
        <strain evidence="3 4">ATCC PRA-207</strain>
    </source>
</reference>
<dbReference type="EMBL" id="JABANO010016081">
    <property type="protein sequence ID" value="KAF4735772.1"/>
    <property type="molecule type" value="Genomic_DNA"/>
</dbReference>
<keyword evidence="2" id="KW-1133">Transmembrane helix</keyword>
<accession>A0A7J6ST81</accession>
<feature type="region of interest" description="Disordered" evidence="1">
    <location>
        <begin position="445"/>
        <end position="477"/>
    </location>
</feature>
<evidence type="ECO:0000313" key="4">
    <source>
        <dbReference type="Proteomes" id="UP000553632"/>
    </source>
</evidence>
<keyword evidence="4" id="KW-1185">Reference proteome</keyword>
<evidence type="ECO:0000256" key="2">
    <source>
        <dbReference type="SAM" id="Phobius"/>
    </source>
</evidence>
<gene>
    <name evidence="3" type="ORF">FOZ63_033735</name>
</gene>
<protein>
    <submittedName>
        <fullName evidence="3">Uncharacterized protein</fullName>
    </submittedName>
</protein>
<name>A0A7J6ST81_PEROL</name>
<proteinExistence type="predicted"/>